<evidence type="ECO:0000256" key="1">
    <source>
        <dbReference type="SAM" id="MobiDB-lite"/>
    </source>
</evidence>
<dbReference type="EMBL" id="JBBWRZ010000002">
    <property type="protein sequence ID" value="KAK8244482.1"/>
    <property type="molecule type" value="Genomic_DNA"/>
</dbReference>
<dbReference type="Proteomes" id="UP001492380">
    <property type="component" value="Unassembled WGS sequence"/>
</dbReference>
<evidence type="ECO:0000313" key="2">
    <source>
        <dbReference type="EMBL" id="KAK8244482.1"/>
    </source>
</evidence>
<gene>
    <name evidence="2" type="ORF">HDK90DRAFT_160039</name>
</gene>
<reference evidence="2 3" key="1">
    <citation type="submission" date="2024-04" db="EMBL/GenBank/DDBJ databases">
        <title>Phyllosticta paracitricarpa is synonymous to the EU quarantine fungus P. citricarpa based on phylogenomic analyses.</title>
        <authorList>
            <consortium name="Lawrence Berkeley National Laboratory"/>
            <person name="Van Ingen-Buijs V.A."/>
            <person name="Van Westerhoven A.C."/>
            <person name="Haridas S."/>
            <person name="Skiadas P."/>
            <person name="Martin F."/>
            <person name="Groenewald J.Z."/>
            <person name="Crous P.W."/>
            <person name="Seidl M.F."/>
        </authorList>
    </citation>
    <scope>NUCLEOTIDE SEQUENCE [LARGE SCALE GENOMIC DNA]</scope>
    <source>
        <strain evidence="2 3">CBS 123374</strain>
    </source>
</reference>
<evidence type="ECO:0000313" key="3">
    <source>
        <dbReference type="Proteomes" id="UP001492380"/>
    </source>
</evidence>
<feature type="region of interest" description="Disordered" evidence="1">
    <location>
        <begin position="122"/>
        <end position="143"/>
    </location>
</feature>
<organism evidence="2 3">
    <name type="scientific">Phyllosticta capitalensis</name>
    <dbReference type="NCBI Taxonomy" id="121624"/>
    <lineage>
        <taxon>Eukaryota</taxon>
        <taxon>Fungi</taxon>
        <taxon>Dikarya</taxon>
        <taxon>Ascomycota</taxon>
        <taxon>Pezizomycotina</taxon>
        <taxon>Dothideomycetes</taxon>
        <taxon>Dothideomycetes incertae sedis</taxon>
        <taxon>Botryosphaeriales</taxon>
        <taxon>Phyllostictaceae</taxon>
        <taxon>Phyllosticta</taxon>
    </lineage>
</organism>
<proteinExistence type="predicted"/>
<feature type="region of interest" description="Disordered" evidence="1">
    <location>
        <begin position="203"/>
        <end position="223"/>
    </location>
</feature>
<feature type="compositionally biased region" description="Polar residues" evidence="1">
    <location>
        <begin position="122"/>
        <end position="139"/>
    </location>
</feature>
<name>A0ABR1Z0L5_9PEZI</name>
<sequence>MPPTDYQPFSFAASANRNAAICHGIGFNLSFFVSWSNGRNGQQVFPCQSVSHLHRVSCGIISFGQVDDFDVLGRFVSSSGQRVEIAKPVLIAALAKLSIRSLTLWNVRTSFPIAQSQCKQRFPTTSGKSMSRQKTQRAQKSCPDERRLACRRSSRRSCLGPCSLNHLSGLPPPPGLVACYGRHGRQTPRTACLLLIGRSEGPERQTRCRSSRGGLPGGAAASI</sequence>
<comment type="caution">
    <text evidence="2">The sequence shown here is derived from an EMBL/GenBank/DDBJ whole genome shotgun (WGS) entry which is preliminary data.</text>
</comment>
<protein>
    <submittedName>
        <fullName evidence="2">Uncharacterized protein</fullName>
    </submittedName>
</protein>
<keyword evidence="3" id="KW-1185">Reference proteome</keyword>
<accession>A0ABR1Z0L5</accession>